<evidence type="ECO:0000313" key="4">
    <source>
        <dbReference type="Proteomes" id="UP000288805"/>
    </source>
</evidence>
<dbReference type="InterPro" id="IPR036452">
    <property type="entry name" value="Ribo_hydro-like"/>
</dbReference>
<evidence type="ECO:0000313" key="3">
    <source>
        <dbReference type="EMBL" id="RVX19077.1"/>
    </source>
</evidence>
<feature type="domain" description="Inosine/uridine-preferring nucleoside hydrolase" evidence="2">
    <location>
        <begin position="11"/>
        <end position="209"/>
    </location>
</feature>
<dbReference type="PANTHER" id="PTHR46692:SF1">
    <property type="entry name" value="NUCLEOSIDE HYDROLASE 3-RELATED"/>
    <property type="match status" value="1"/>
</dbReference>
<dbReference type="AlphaFoldDB" id="A0A438KCZ6"/>
<evidence type="ECO:0000256" key="1">
    <source>
        <dbReference type="ARBA" id="ARBA00009176"/>
    </source>
</evidence>
<protein>
    <recommendedName>
        <fullName evidence="2">Inosine/uridine-preferring nucleoside hydrolase domain-containing protein</fullName>
    </recommendedName>
</protein>
<dbReference type="SUPFAM" id="SSF53590">
    <property type="entry name" value="Nucleoside hydrolase"/>
    <property type="match status" value="2"/>
</dbReference>
<dbReference type="EMBL" id="QGNW01000010">
    <property type="protein sequence ID" value="RVX19077.1"/>
    <property type="molecule type" value="Genomic_DNA"/>
</dbReference>
<dbReference type="Gene3D" id="3.90.245.10">
    <property type="entry name" value="Ribonucleoside hydrolase-like"/>
    <property type="match status" value="2"/>
</dbReference>
<comment type="caution">
    <text evidence="3">The sequence shown here is derived from an EMBL/GenBank/DDBJ whole genome shotgun (WGS) entry which is preliminary data.</text>
</comment>
<sequence length="674" mass="75080">MKQGSRGYSPLEQPTAQQVMINAVSAGPITVFLLGTHTNFAIFLMTNPQLKKNIEHIYVMGGSIWPHCPKKNNSRPEECGNIGNLFPGDDNPYAEFNFFEDPFAAYEVLHSGIPVTLIPLDATNTIPITENFFKAFEQKQNTYEAQYSFKAMKMAHDTWFNNHFHENVFMWDYFMVGVALSIMRNSANDNGENEFAVMEYTNITVVTSNEPYGISDGSNPFNDGSTTSKFKNGVHSGHVQTGNRDPFCLEKNQKGRCKDGYTMEVTGPDSVRVLVATEAKRNQDANSLLDREFYKSFLDGILVSPNGWASAATIDIVYDVLHMMGRDDIPVGLGDVFAIGQKEQTFPLFGDCKYRKAIPLGGGGLLDSDTLYGFARDLPRSPRRYTAENSVKFGAPRDTDHPEVRQPLALEVWKSIVDSTDPGSKITYLTNGPLTNLAQVISSERASSVIQKGNPSTVPQNEFAELNMCLDSLAAKDLCIVGGHIDNKTGNLFTVPSNEFAEFNMFLDPLAVKVVMDSKLNVTLIPLGVQRSVSSFNHVLQRLEHKNQTPEAAFTQNLLSRLSQLQQKSDRYHHMDTFLGEILGAVVLAGDDPLLNQAFQHMPLKILANGDVKNDGQIVIDEKQGRLVKVLRSVNTTEYYDHFADVLNNQSQSARIGNFAEQKRIWTTPPNRFL</sequence>
<evidence type="ECO:0000259" key="2">
    <source>
        <dbReference type="Pfam" id="PF01156"/>
    </source>
</evidence>
<dbReference type="PANTHER" id="PTHR46692">
    <property type="entry name" value="INOSINE-URIDINE PREFERRING NUCLEOSIDE HYDROLASE FAMILY PROTEIN"/>
    <property type="match status" value="1"/>
</dbReference>
<proteinExistence type="inferred from homology"/>
<dbReference type="GO" id="GO:0016799">
    <property type="term" value="F:hydrolase activity, hydrolyzing N-glycosyl compounds"/>
    <property type="evidence" value="ECO:0007669"/>
    <property type="project" value="InterPro"/>
</dbReference>
<organism evidence="3 4">
    <name type="scientific">Vitis vinifera</name>
    <name type="common">Grape</name>
    <dbReference type="NCBI Taxonomy" id="29760"/>
    <lineage>
        <taxon>Eukaryota</taxon>
        <taxon>Viridiplantae</taxon>
        <taxon>Streptophyta</taxon>
        <taxon>Embryophyta</taxon>
        <taxon>Tracheophyta</taxon>
        <taxon>Spermatophyta</taxon>
        <taxon>Magnoliopsida</taxon>
        <taxon>eudicotyledons</taxon>
        <taxon>Gunneridae</taxon>
        <taxon>Pentapetalae</taxon>
        <taxon>rosids</taxon>
        <taxon>Vitales</taxon>
        <taxon>Vitaceae</taxon>
        <taxon>Viteae</taxon>
        <taxon>Vitis</taxon>
    </lineage>
</organism>
<gene>
    <name evidence="3" type="ORF">CK203_006946</name>
</gene>
<dbReference type="Proteomes" id="UP000288805">
    <property type="component" value="Unassembled WGS sequence"/>
</dbReference>
<comment type="similarity">
    <text evidence="1">Belongs to the IUNH family.</text>
</comment>
<reference evidence="3 4" key="1">
    <citation type="journal article" date="2018" name="PLoS Genet.">
        <title>Population sequencing reveals clonal diversity and ancestral inbreeding in the grapevine cultivar Chardonnay.</title>
        <authorList>
            <person name="Roach M.J."/>
            <person name="Johnson D.L."/>
            <person name="Bohlmann J."/>
            <person name="van Vuuren H.J."/>
            <person name="Jones S.J."/>
            <person name="Pretorius I.S."/>
            <person name="Schmidt S.A."/>
            <person name="Borneman A.R."/>
        </authorList>
    </citation>
    <scope>NUCLEOTIDE SEQUENCE [LARGE SCALE GENOMIC DNA]</scope>
    <source>
        <strain evidence="4">cv. Chardonnay</strain>
        <tissue evidence="3">Leaf</tissue>
    </source>
</reference>
<name>A0A438KCZ6_VITVI</name>
<dbReference type="InterPro" id="IPR001910">
    <property type="entry name" value="Inosine/uridine_hydrolase_dom"/>
</dbReference>
<feature type="domain" description="Inosine/uridine-preferring nucleoside hydrolase" evidence="2">
    <location>
        <begin position="300"/>
        <end position="640"/>
    </location>
</feature>
<accession>A0A438KCZ6</accession>
<dbReference type="Pfam" id="PF01156">
    <property type="entry name" value="IU_nuc_hydro"/>
    <property type="match status" value="2"/>
</dbReference>